<dbReference type="SUPFAM" id="SSF46785">
    <property type="entry name" value="Winged helix' DNA-binding domain"/>
    <property type="match status" value="1"/>
</dbReference>
<dbReference type="PANTHER" id="PTHR33169:SF14">
    <property type="entry name" value="TRANSCRIPTIONAL REGULATOR RV3488"/>
    <property type="match status" value="1"/>
</dbReference>
<dbReference type="InterPro" id="IPR036388">
    <property type="entry name" value="WH-like_DNA-bd_sf"/>
</dbReference>
<feature type="domain" description="Transcription regulator PadR N-terminal" evidence="1">
    <location>
        <begin position="17"/>
        <end position="91"/>
    </location>
</feature>
<organism evidence="2 3">
    <name type="scientific">Thermosipho atlanticus DSM 15807</name>
    <dbReference type="NCBI Taxonomy" id="1123380"/>
    <lineage>
        <taxon>Bacteria</taxon>
        <taxon>Thermotogati</taxon>
        <taxon>Thermotogota</taxon>
        <taxon>Thermotogae</taxon>
        <taxon>Thermotogales</taxon>
        <taxon>Fervidobacteriaceae</taxon>
        <taxon>Thermosipho</taxon>
    </lineage>
</organism>
<proteinExistence type="predicted"/>
<protein>
    <submittedName>
        <fullName evidence="2">Poly-beta-hydroxybutyrate-responsive repressor</fullName>
    </submittedName>
</protein>
<reference evidence="3" key="1">
    <citation type="submission" date="2016-11" db="EMBL/GenBank/DDBJ databases">
        <authorList>
            <person name="Varghese N."/>
            <person name="Submissions S."/>
        </authorList>
    </citation>
    <scope>NUCLEOTIDE SEQUENCE [LARGE SCALE GENOMIC DNA]</scope>
    <source>
        <strain evidence="3">DSM 15807</strain>
    </source>
</reference>
<evidence type="ECO:0000259" key="1">
    <source>
        <dbReference type="Pfam" id="PF03551"/>
    </source>
</evidence>
<dbReference type="Pfam" id="PF03551">
    <property type="entry name" value="PadR"/>
    <property type="match status" value="1"/>
</dbReference>
<dbReference type="OrthoDB" id="9808017at2"/>
<accession>A0A1M5QY14</accession>
<dbReference type="InterPro" id="IPR036390">
    <property type="entry name" value="WH_DNA-bd_sf"/>
</dbReference>
<keyword evidence="3" id="KW-1185">Reference proteome</keyword>
<dbReference type="PANTHER" id="PTHR33169">
    <property type="entry name" value="PADR-FAMILY TRANSCRIPTIONAL REGULATOR"/>
    <property type="match status" value="1"/>
</dbReference>
<gene>
    <name evidence="2" type="ORF">SAMN02745199_0188</name>
</gene>
<dbReference type="InterPro" id="IPR005149">
    <property type="entry name" value="Tscrpt_reg_PadR_N"/>
</dbReference>
<dbReference type="EMBL" id="FQXN01000001">
    <property type="protein sequence ID" value="SHH18443.1"/>
    <property type="molecule type" value="Genomic_DNA"/>
</dbReference>
<dbReference type="Proteomes" id="UP000242592">
    <property type="component" value="Unassembled WGS sequence"/>
</dbReference>
<dbReference type="RefSeq" id="WP_073071134.1">
    <property type="nucleotide sequence ID" value="NZ_FQXN01000001.1"/>
</dbReference>
<dbReference type="STRING" id="1123380.SAMN02745199_0188"/>
<evidence type="ECO:0000313" key="2">
    <source>
        <dbReference type="EMBL" id="SHH18443.1"/>
    </source>
</evidence>
<name>A0A1M5QY14_9BACT</name>
<dbReference type="InterPro" id="IPR052509">
    <property type="entry name" value="Metal_resp_DNA-bind_regulator"/>
</dbReference>
<sequence length="114" mass="13309">MKKGAGRYRKTFIEPFILLIIAETPIHGYEIANRLSEFGIQLIGLGQMGNLYRILTKLENEKLIYSKWDTNRQGPSKKIYYITPKGIEYLKKSKEELLKVKKVIDKFIMKVSKI</sequence>
<dbReference type="AlphaFoldDB" id="A0A1M5QY14"/>
<dbReference type="Gene3D" id="1.10.10.10">
    <property type="entry name" value="Winged helix-like DNA-binding domain superfamily/Winged helix DNA-binding domain"/>
    <property type="match status" value="1"/>
</dbReference>
<evidence type="ECO:0000313" key="3">
    <source>
        <dbReference type="Proteomes" id="UP000242592"/>
    </source>
</evidence>